<protein>
    <submittedName>
        <fullName evidence="1">Uncharacterized protein</fullName>
    </submittedName>
</protein>
<dbReference type="RefSeq" id="XP_011132334.1">
    <property type="nucleotide sequence ID" value="XM_011134032.1"/>
</dbReference>
<name>A0A023B1C1_GRENI</name>
<dbReference type="Proteomes" id="UP000019763">
    <property type="component" value="Unassembled WGS sequence"/>
</dbReference>
<proteinExistence type="predicted"/>
<reference evidence="1" key="1">
    <citation type="submission" date="2013-12" db="EMBL/GenBank/DDBJ databases">
        <authorList>
            <person name="Omoto C.K."/>
            <person name="Sibley D."/>
            <person name="Venepally P."/>
            <person name="Hadjithomas M."/>
            <person name="Karamycheva S."/>
            <person name="Brunk B."/>
            <person name="Roos D."/>
            <person name="Caler E."/>
            <person name="Lorenzi H."/>
        </authorList>
    </citation>
    <scope>NUCLEOTIDE SEQUENCE</scope>
</reference>
<comment type="caution">
    <text evidence="1">The sequence shown here is derived from an EMBL/GenBank/DDBJ whole genome shotgun (WGS) entry which is preliminary data.</text>
</comment>
<gene>
    <name evidence="1" type="ORF">GNI_134380</name>
</gene>
<dbReference type="VEuPathDB" id="CryptoDB:GNI_134380"/>
<dbReference type="AlphaFoldDB" id="A0A023B1C1"/>
<accession>A0A023B1C1</accession>
<evidence type="ECO:0000313" key="1">
    <source>
        <dbReference type="EMBL" id="EZG46264.1"/>
    </source>
</evidence>
<evidence type="ECO:0000313" key="2">
    <source>
        <dbReference type="Proteomes" id="UP000019763"/>
    </source>
</evidence>
<dbReference type="EMBL" id="AFNH02000996">
    <property type="protein sequence ID" value="EZG46264.1"/>
    <property type="molecule type" value="Genomic_DNA"/>
</dbReference>
<dbReference type="GeneID" id="22914756"/>
<sequence>MKKALNPMIKNSSWGFRSCYEPYDDALCSIEIKKDYTPSASCKSTLRTFLKIANTCATPGTNCAGYNEDGELVNIDTFCTHGTAAQTDKDGQVKSIGFETNELTECRALAGNFQVCMDVGSRTMKLSQSVCLSGEWTGYCKYDLVKITPSSACRDVVIPSIIYAAFADVNLVNRLGYDGQEEAFCRLTYGLYMARLTRRRGDLVSKISAAYDLLQSCNSLLAYCEQEYIARSDKIANRFLGEVSAVRDSLGQYVKMDVNDLAQYRDPMGYDTTKLYIRAEDGQEFEDLMERIDHLVTYYDSHLALGEIAKDQWDRPVLSAVRQRLESIESVEDMISPIVAPLNNILQQAHDAWTKYPIVLKTDNTLSDLANMVSQSNAAFMSTPEPPKTVYLNDALANSTIAHSIAPSLIQTKSNALLQVTTTVNKLSADVCNVCSDLEQHYCSADAITAQSGNAFLAADLLIKTQLQL</sequence>
<organism evidence="1 2">
    <name type="scientific">Gregarina niphandrodes</name>
    <name type="common">Septate eugregarine</name>
    <dbReference type="NCBI Taxonomy" id="110365"/>
    <lineage>
        <taxon>Eukaryota</taxon>
        <taxon>Sar</taxon>
        <taxon>Alveolata</taxon>
        <taxon>Apicomplexa</taxon>
        <taxon>Conoidasida</taxon>
        <taxon>Gregarinasina</taxon>
        <taxon>Eugregarinorida</taxon>
        <taxon>Gregarinidae</taxon>
        <taxon>Gregarina</taxon>
    </lineage>
</organism>
<keyword evidence="2" id="KW-1185">Reference proteome</keyword>